<protein>
    <submittedName>
        <fullName evidence="1">Uncharacterized protein</fullName>
    </submittedName>
</protein>
<sequence length="105" mass="11691">MVHRRYTLTTGELPGFKRQSLTAGGRSPETSVLSSWHKKVLLTQLPFCKSVLFPDGRFGSQASTKSGYTMPSFEPKFMLAIVIERQPLDPLRSVLASCNEDLKTS</sequence>
<evidence type="ECO:0000313" key="1">
    <source>
        <dbReference type="EMBL" id="KAK3766557.1"/>
    </source>
</evidence>
<name>A0AAE0ZDT7_9GAST</name>
<dbReference type="Proteomes" id="UP001283361">
    <property type="component" value="Unassembled WGS sequence"/>
</dbReference>
<evidence type="ECO:0000313" key="2">
    <source>
        <dbReference type="Proteomes" id="UP001283361"/>
    </source>
</evidence>
<reference evidence="1" key="1">
    <citation type="journal article" date="2023" name="G3 (Bethesda)">
        <title>A reference genome for the long-term kleptoplast-retaining sea slug Elysia crispata morphotype clarki.</title>
        <authorList>
            <person name="Eastman K.E."/>
            <person name="Pendleton A.L."/>
            <person name="Shaikh M.A."/>
            <person name="Suttiyut T."/>
            <person name="Ogas R."/>
            <person name="Tomko P."/>
            <person name="Gavelis G."/>
            <person name="Widhalm J.R."/>
            <person name="Wisecaver J.H."/>
        </authorList>
    </citation>
    <scope>NUCLEOTIDE SEQUENCE</scope>
    <source>
        <strain evidence="1">ECLA1</strain>
    </source>
</reference>
<keyword evidence="2" id="KW-1185">Reference proteome</keyword>
<organism evidence="1 2">
    <name type="scientific">Elysia crispata</name>
    <name type="common">lettuce slug</name>
    <dbReference type="NCBI Taxonomy" id="231223"/>
    <lineage>
        <taxon>Eukaryota</taxon>
        <taxon>Metazoa</taxon>
        <taxon>Spiralia</taxon>
        <taxon>Lophotrochozoa</taxon>
        <taxon>Mollusca</taxon>
        <taxon>Gastropoda</taxon>
        <taxon>Heterobranchia</taxon>
        <taxon>Euthyneura</taxon>
        <taxon>Panpulmonata</taxon>
        <taxon>Sacoglossa</taxon>
        <taxon>Placobranchoidea</taxon>
        <taxon>Plakobranchidae</taxon>
        <taxon>Elysia</taxon>
    </lineage>
</organism>
<proteinExistence type="predicted"/>
<gene>
    <name evidence="1" type="ORF">RRG08_028675</name>
</gene>
<dbReference type="AlphaFoldDB" id="A0AAE0ZDT7"/>
<dbReference type="EMBL" id="JAWDGP010004210">
    <property type="protein sequence ID" value="KAK3766557.1"/>
    <property type="molecule type" value="Genomic_DNA"/>
</dbReference>
<accession>A0AAE0ZDT7</accession>
<comment type="caution">
    <text evidence="1">The sequence shown here is derived from an EMBL/GenBank/DDBJ whole genome shotgun (WGS) entry which is preliminary data.</text>
</comment>